<sequence length="110" mass="11907">MARTTKQTEAVLTAVVAHTAILHNGKRYDVGEEISLTEAEYHRLAVYVTLKDAKALEKAKAEAEAIAQALVEQANAEAEAKAKEAEAKAKEAEAKAKEAEATEKTDKKEK</sequence>
<dbReference type="Proteomes" id="UP000092594">
    <property type="component" value="Unassembled WGS sequence"/>
</dbReference>
<reference evidence="3 4" key="1">
    <citation type="submission" date="2014-11" db="EMBL/GenBank/DDBJ databases">
        <title>Pan-genome of Gallibacterium spp.</title>
        <authorList>
            <person name="Kudirkiene E."/>
            <person name="Bojesen A.M."/>
        </authorList>
    </citation>
    <scope>NUCLEOTIDE SEQUENCE [LARGE SCALE GENOMIC DNA]</scope>
    <source>
        <strain evidence="3 4">Gerl. 2740/89</strain>
    </source>
</reference>
<feature type="domain" description="DUF7210" evidence="2">
    <location>
        <begin position="14"/>
        <end position="45"/>
    </location>
</feature>
<dbReference type="EMBL" id="JTJQ01000013">
    <property type="protein sequence ID" value="OBX01558.1"/>
    <property type="molecule type" value="Genomic_DNA"/>
</dbReference>
<proteinExistence type="predicted"/>
<dbReference type="AlphaFoldDB" id="A0AB36DWL4"/>
<protein>
    <recommendedName>
        <fullName evidence="2">DUF7210 domain-containing protein</fullName>
    </recommendedName>
</protein>
<keyword evidence="4" id="KW-1185">Reference proteome</keyword>
<feature type="compositionally biased region" description="Basic and acidic residues" evidence="1">
    <location>
        <begin position="78"/>
        <end position="110"/>
    </location>
</feature>
<accession>A0AB36DWL4</accession>
<dbReference type="RefSeq" id="WP_065230995.1">
    <property type="nucleotide sequence ID" value="NZ_JTJQ01000013.1"/>
</dbReference>
<dbReference type="Pfam" id="PF23843">
    <property type="entry name" value="DUF7210"/>
    <property type="match status" value="1"/>
</dbReference>
<evidence type="ECO:0000313" key="4">
    <source>
        <dbReference type="Proteomes" id="UP000092594"/>
    </source>
</evidence>
<evidence type="ECO:0000256" key="1">
    <source>
        <dbReference type="SAM" id="MobiDB-lite"/>
    </source>
</evidence>
<feature type="region of interest" description="Disordered" evidence="1">
    <location>
        <begin position="73"/>
        <end position="110"/>
    </location>
</feature>
<name>A0AB36DWL4_9PAST</name>
<gene>
    <name evidence="3" type="ORF">QV05_04980</name>
</gene>
<evidence type="ECO:0000313" key="3">
    <source>
        <dbReference type="EMBL" id="OBX01558.1"/>
    </source>
</evidence>
<dbReference type="InterPro" id="IPR055634">
    <property type="entry name" value="DUF7210"/>
</dbReference>
<organism evidence="3 4">
    <name type="scientific">Gallibacterium genomosp. 1</name>
    <dbReference type="NCBI Taxonomy" id="155515"/>
    <lineage>
        <taxon>Bacteria</taxon>
        <taxon>Pseudomonadati</taxon>
        <taxon>Pseudomonadota</taxon>
        <taxon>Gammaproteobacteria</taxon>
        <taxon>Pasteurellales</taxon>
        <taxon>Pasteurellaceae</taxon>
        <taxon>Gallibacterium</taxon>
    </lineage>
</organism>
<evidence type="ECO:0000259" key="2">
    <source>
        <dbReference type="Pfam" id="PF23843"/>
    </source>
</evidence>
<comment type="caution">
    <text evidence="3">The sequence shown here is derived from an EMBL/GenBank/DDBJ whole genome shotgun (WGS) entry which is preliminary data.</text>
</comment>